<feature type="region of interest" description="Disordered" evidence="10">
    <location>
        <begin position="1255"/>
        <end position="1277"/>
    </location>
</feature>
<dbReference type="SMART" id="SM01132">
    <property type="entry name" value="DIL"/>
    <property type="match status" value="1"/>
</dbReference>
<dbReference type="GO" id="GO:0005524">
    <property type="term" value="F:ATP binding"/>
    <property type="evidence" value="ECO:0007669"/>
    <property type="project" value="UniProtKB-UniRule"/>
</dbReference>
<dbReference type="CDD" id="cd23767">
    <property type="entry name" value="IQCD"/>
    <property type="match status" value="1"/>
</dbReference>
<evidence type="ECO:0000256" key="9">
    <source>
        <dbReference type="SAM" id="Coils"/>
    </source>
</evidence>
<keyword evidence="5 8" id="KW-0518">Myosin</keyword>
<keyword evidence="3 8" id="KW-0067">ATP-binding</keyword>
<dbReference type="PANTHER" id="PTHR13140:SF706">
    <property type="entry name" value="DILUTE CLASS UNCONVENTIONAL MYOSIN, ISOFORM C"/>
    <property type="match status" value="1"/>
</dbReference>
<evidence type="ECO:0000256" key="4">
    <source>
        <dbReference type="ARBA" id="ARBA00023054"/>
    </source>
</evidence>
<feature type="coiled-coil region" evidence="9">
    <location>
        <begin position="938"/>
        <end position="993"/>
    </location>
</feature>
<keyword evidence="7 8" id="KW-0009">Actin-binding</keyword>
<dbReference type="GO" id="GO:0000146">
    <property type="term" value="F:microfilament motor activity"/>
    <property type="evidence" value="ECO:0007669"/>
    <property type="project" value="TreeGrafter"/>
</dbReference>
<keyword evidence="4 9" id="KW-0175">Coiled coil</keyword>
<dbReference type="SUPFAM" id="SSF52540">
    <property type="entry name" value="P-loop containing nucleoside triphosphate hydrolases"/>
    <property type="match status" value="2"/>
</dbReference>
<proteinExistence type="inferred from homology"/>
<dbReference type="Pfam" id="PF01843">
    <property type="entry name" value="DIL"/>
    <property type="match status" value="1"/>
</dbReference>
<dbReference type="InterPro" id="IPR000048">
    <property type="entry name" value="IQ_motif_EF-hand-BS"/>
</dbReference>
<dbReference type="SMART" id="SM00242">
    <property type="entry name" value="MYSc"/>
    <property type="match status" value="1"/>
</dbReference>
<evidence type="ECO:0000256" key="1">
    <source>
        <dbReference type="ARBA" id="ARBA00008314"/>
    </source>
</evidence>
<feature type="compositionally biased region" description="Low complexity" evidence="10">
    <location>
        <begin position="1159"/>
        <end position="1175"/>
    </location>
</feature>
<dbReference type="Pfam" id="PF00612">
    <property type="entry name" value="IQ"/>
    <property type="match status" value="4"/>
</dbReference>
<keyword evidence="13" id="KW-1185">Reference proteome</keyword>
<feature type="coiled-coil region" evidence="9">
    <location>
        <begin position="1114"/>
        <end position="1141"/>
    </location>
</feature>
<evidence type="ECO:0000256" key="3">
    <source>
        <dbReference type="ARBA" id="ARBA00022840"/>
    </source>
</evidence>
<dbReference type="Pfam" id="PF00063">
    <property type="entry name" value="Myosin_head"/>
    <property type="match status" value="1"/>
</dbReference>
<dbReference type="SMART" id="SM00015">
    <property type="entry name" value="IQ"/>
    <property type="match status" value="6"/>
</dbReference>
<dbReference type="InterPro" id="IPR002710">
    <property type="entry name" value="Dilute_dom"/>
</dbReference>
<dbReference type="FunFam" id="1.10.10.820:FF:000001">
    <property type="entry name" value="Myosin heavy chain"/>
    <property type="match status" value="1"/>
</dbReference>
<dbReference type="GO" id="GO:0016459">
    <property type="term" value="C:myosin complex"/>
    <property type="evidence" value="ECO:0007669"/>
    <property type="project" value="UniProtKB-KW"/>
</dbReference>
<feature type="region of interest" description="Disordered" evidence="10">
    <location>
        <begin position="1149"/>
        <end position="1182"/>
    </location>
</feature>
<accession>A0A914C021</accession>
<evidence type="ECO:0000256" key="5">
    <source>
        <dbReference type="ARBA" id="ARBA00023123"/>
    </source>
</evidence>
<dbReference type="InterPro" id="IPR001609">
    <property type="entry name" value="Myosin_head_motor_dom-like"/>
</dbReference>
<evidence type="ECO:0000259" key="11">
    <source>
        <dbReference type="PROSITE" id="PS51126"/>
    </source>
</evidence>
<evidence type="ECO:0000259" key="12">
    <source>
        <dbReference type="PROSITE" id="PS51456"/>
    </source>
</evidence>
<dbReference type="Gene3D" id="1.20.58.530">
    <property type="match status" value="1"/>
</dbReference>
<dbReference type="WBParaSite" id="ACRNAN_Path_1404.g5512.t2">
    <property type="protein sequence ID" value="ACRNAN_Path_1404.g5512.t2"/>
    <property type="gene ID" value="ACRNAN_Path_1404.g5512"/>
</dbReference>
<evidence type="ECO:0000256" key="8">
    <source>
        <dbReference type="PROSITE-ProRule" id="PRU00782"/>
    </source>
</evidence>
<name>A0A914C021_9BILA</name>
<dbReference type="GO" id="GO:0051015">
    <property type="term" value="F:actin filament binding"/>
    <property type="evidence" value="ECO:0007669"/>
    <property type="project" value="TreeGrafter"/>
</dbReference>
<feature type="domain" description="Myosin motor" evidence="12">
    <location>
        <begin position="135"/>
        <end position="783"/>
    </location>
</feature>
<keyword evidence="6 8" id="KW-0505">Motor protein</keyword>
<feature type="region of interest" description="Actin-binding" evidence="8">
    <location>
        <begin position="662"/>
        <end position="684"/>
    </location>
</feature>
<evidence type="ECO:0000256" key="10">
    <source>
        <dbReference type="SAM" id="MobiDB-lite"/>
    </source>
</evidence>
<evidence type="ECO:0000313" key="14">
    <source>
        <dbReference type="WBParaSite" id="ACRNAN_Path_1404.g5512.t2"/>
    </source>
</evidence>
<keyword evidence="2 8" id="KW-0547">Nucleotide-binding</keyword>
<dbReference type="PANTHER" id="PTHR13140">
    <property type="entry name" value="MYOSIN"/>
    <property type="match status" value="1"/>
</dbReference>
<dbReference type="InterPro" id="IPR036961">
    <property type="entry name" value="Kinesin_motor_dom_sf"/>
</dbReference>
<dbReference type="Gene3D" id="1.20.120.720">
    <property type="entry name" value="Myosin VI head, motor domain, U50 subdomain"/>
    <property type="match status" value="1"/>
</dbReference>
<dbReference type="PRINTS" id="PR00193">
    <property type="entry name" value="MYOSINHEAVY"/>
</dbReference>
<feature type="coiled-coil region" evidence="9">
    <location>
        <begin position="1035"/>
        <end position="1069"/>
    </location>
</feature>
<dbReference type="GO" id="GO:0007015">
    <property type="term" value="P:actin filament organization"/>
    <property type="evidence" value="ECO:0007669"/>
    <property type="project" value="TreeGrafter"/>
</dbReference>
<evidence type="ECO:0000256" key="6">
    <source>
        <dbReference type="ARBA" id="ARBA00023175"/>
    </source>
</evidence>
<dbReference type="PROSITE" id="PS50096">
    <property type="entry name" value="IQ"/>
    <property type="match status" value="5"/>
</dbReference>
<dbReference type="GO" id="GO:0016020">
    <property type="term" value="C:membrane"/>
    <property type="evidence" value="ECO:0007669"/>
    <property type="project" value="TreeGrafter"/>
</dbReference>
<feature type="domain" description="Dilute" evidence="11">
    <location>
        <begin position="1397"/>
        <end position="1678"/>
    </location>
</feature>
<dbReference type="Gene3D" id="3.40.850.10">
    <property type="entry name" value="Kinesin motor domain"/>
    <property type="match status" value="2"/>
</dbReference>
<dbReference type="Proteomes" id="UP000887540">
    <property type="component" value="Unplaced"/>
</dbReference>
<reference evidence="14" key="1">
    <citation type="submission" date="2022-11" db="UniProtKB">
        <authorList>
            <consortium name="WormBaseParasite"/>
        </authorList>
    </citation>
    <scope>IDENTIFICATION</scope>
</reference>
<dbReference type="InterPro" id="IPR027417">
    <property type="entry name" value="P-loop_NTPase"/>
</dbReference>
<evidence type="ECO:0000256" key="2">
    <source>
        <dbReference type="ARBA" id="ARBA00022741"/>
    </source>
</evidence>
<dbReference type="GO" id="GO:0005737">
    <property type="term" value="C:cytoplasm"/>
    <property type="evidence" value="ECO:0007669"/>
    <property type="project" value="TreeGrafter"/>
</dbReference>
<evidence type="ECO:0000256" key="7">
    <source>
        <dbReference type="ARBA" id="ARBA00023203"/>
    </source>
</evidence>
<comment type="similarity">
    <text evidence="1 8">Belongs to the TRAFAC class myosin-kinesin ATPase superfamily. Myosin family.</text>
</comment>
<feature type="binding site" evidence="8">
    <location>
        <begin position="232"/>
        <end position="239"/>
    </location>
    <ligand>
        <name>ATP</name>
        <dbReference type="ChEBI" id="CHEBI:30616"/>
    </ligand>
</feature>
<dbReference type="PROSITE" id="PS51456">
    <property type="entry name" value="MYOSIN_MOTOR"/>
    <property type="match status" value="1"/>
</dbReference>
<organism evidence="13 14">
    <name type="scientific">Acrobeloides nanus</name>
    <dbReference type="NCBI Taxonomy" id="290746"/>
    <lineage>
        <taxon>Eukaryota</taxon>
        <taxon>Metazoa</taxon>
        <taxon>Ecdysozoa</taxon>
        <taxon>Nematoda</taxon>
        <taxon>Chromadorea</taxon>
        <taxon>Rhabditida</taxon>
        <taxon>Tylenchina</taxon>
        <taxon>Cephalobomorpha</taxon>
        <taxon>Cephaloboidea</taxon>
        <taxon>Cephalobidae</taxon>
        <taxon>Acrobeloides</taxon>
    </lineage>
</organism>
<dbReference type="Gene3D" id="1.20.5.190">
    <property type="match status" value="3"/>
</dbReference>
<evidence type="ECO:0000313" key="13">
    <source>
        <dbReference type="Proteomes" id="UP000887540"/>
    </source>
</evidence>
<protein>
    <submittedName>
        <fullName evidence="14">Uncharacterized protein</fullName>
    </submittedName>
</protein>
<sequence length="1731" mass="200745">MCDQAKWQSGRKEPARIDEDAVTHRPGRVCVYLNRLVPGLSLPRHFKKRKAKMVIDDGTYTLGRNDSFPLENFRKGTRVWIKHPEHVWISVELLENLSFASKLIKVRAELDDEILEHKIKSESDLPFLCNPDILIGKDDLTSLSYLHEPAVLFNLRHRFEKRNIIYTYCGIVLVAINPYADCSQLYGDEVIMVYQGVGKQVREYDPHIYAISEEAYFDMCEYGKNQSIIVSGESGAGKTVSAKFVMRYLANVASSRSRRSHDSSPGIESRVLASNPIMEAIGNAKTLRNDNSSRFGKFIQINFTEKFTIAGAEMRTYLLEKSRVSNQSLYERNYHIFYQLCAAAKHPLLKSFELEDAMEYHYLNQGQDPIIPGVDDEKDFLEFVKAFELLNLPQDRLIEIFRLLVGILVIGNIQFQASNDIASILPESFTYTKKLCDQLLNLNESALRTWLINREISAGGETVRKPLTQFEAVANRDALAKMMYSCLFNWIVDKVNESLMEGDTKKNKRSHVPRFIGVLDIYGEELNVTAVEFYDNQPCIDLIESRPGIIDYLDEQCKMARGTDQAWLSQMANCPKLKKCEHLQMPKFQDPSFIVRHFAASVSYKIDGFLEKNKDTVNEQLLKVIDNTSFKFLKEVVREVLVSSSSGAKRKKTVAFQFRDSLKELITVLSSTRPHYVRCIKPNDEKESFYFEPKRAIQQLRACGVLETVRISAAGYPSRWPYDDFARRYRVLYPEGKTTWRDRPKEFAKKACEKWLDDGKFALGKTKVFFRTGQVALLEKFRQEVISKAAVVIQKTYRGFVARRRYQQIREAILHIQAYMRAHMAYRRIKFLQMHRAAICIQTAYRRFICQKRFQQIRSSVLAVQCFYRGLLARREFMKVRYEKTATTIQRYFRGYLVRREQIKRIRKIIRVQCCVRRWLAKRRLKELKITKQHEVFKETTSAELEALRSQHEKITSDLNRTIEEKRGLDIFIASESEGRRRAETERDQMREQLLQNVELMTNPEFSRENSIRREPINALNTGKTSSDLNEINLIKEQQTMINELRRRLNQQTRENERLQNVLETKKIMESAERVSSLRTYDAMKLQEIELTISKLKIEIQNFISLSNKGQLRNEDFEKLFERLMEENDELREKNVIYRAMLSQQFERKTASPSNYSPDSGHWSGSNSDDGSSTSPHEFEEELNQERLIREMRKLLDFNSRELEERNQIIIDLESRLYEANQDILNGTPRYFNGSSMSISASKSIDHFYQLTFPVDDEDEGNDGSMDGSASTSSGQYPLGNMVSENLSLQKKVNRQADELAEVHAQLRGYSGSCDGSNNDVTDSEVVRLESLHKNGTGHAGLLEITNVPEFVRSLVYELKPRLAKNFVPCLPAYLILAGFRYDDRTKDEQRLTGFFSTLHNALKQISSESVDMDLLAFWLINSWRLFNLMRQYSGEAEEEWTAQNTDKQNAHRMQNFNLEPIRCQLQKRVETFYETFMKKTIQPVLEPKIVPSILQHESISDSIFSLQPTNGHPNGVTRQSSKDLQPKSLEDLVEFLSIVHSKLKIFGADPILISQVFRQIVQWTCVLALNKFMFRKDLCTFEKAIQIKHNVMEIQNWLSEKNLREHRDILEPLVQACHLLQSKKDEGNLDILCGEMTSKLKPKQVVAILQHYTPSDSFEEDSIDVAFLVRVQEKLNKRAMDAGIDEKDSLIMRGTYLDPFDTSKFVYSDFMLETLTLPSSLKLKEYSRLI</sequence>
<dbReference type="PROSITE" id="PS51126">
    <property type="entry name" value="DILUTE"/>
    <property type="match status" value="1"/>
</dbReference>
<dbReference type="Gene3D" id="3.30.70.1590">
    <property type="match status" value="1"/>
</dbReference>